<organism evidence="2 3">
    <name type="scientific">Oceanobacillus profundus</name>
    <dbReference type="NCBI Taxonomy" id="372463"/>
    <lineage>
        <taxon>Bacteria</taxon>
        <taxon>Bacillati</taxon>
        <taxon>Bacillota</taxon>
        <taxon>Bacilli</taxon>
        <taxon>Bacillales</taxon>
        <taxon>Bacillaceae</taxon>
        <taxon>Oceanobacillus</taxon>
    </lineage>
</organism>
<evidence type="ECO:0000313" key="2">
    <source>
        <dbReference type="EMBL" id="RHW32585.1"/>
    </source>
</evidence>
<dbReference type="GO" id="GO:0016853">
    <property type="term" value="F:isomerase activity"/>
    <property type="evidence" value="ECO:0007669"/>
    <property type="project" value="UniProtKB-KW"/>
</dbReference>
<accession>A0A417YI79</accession>
<proteinExistence type="predicted"/>
<dbReference type="RefSeq" id="WP_118889214.1">
    <property type="nucleotide sequence ID" value="NZ_JAMAWL010000013.1"/>
</dbReference>
<dbReference type="OrthoDB" id="9779184at2"/>
<dbReference type="Pfam" id="PF01261">
    <property type="entry name" value="AP_endonuc_2"/>
    <property type="match status" value="1"/>
</dbReference>
<dbReference type="SUPFAM" id="SSF51658">
    <property type="entry name" value="Xylose isomerase-like"/>
    <property type="match status" value="1"/>
</dbReference>
<dbReference type="AlphaFoldDB" id="A0A417YI79"/>
<name>A0A417YI79_9BACI</name>
<dbReference type="EMBL" id="QWEH01000005">
    <property type="protein sequence ID" value="RHW32585.1"/>
    <property type="molecule type" value="Genomic_DNA"/>
</dbReference>
<dbReference type="InterPro" id="IPR036237">
    <property type="entry name" value="Xyl_isomerase-like_sf"/>
</dbReference>
<reference evidence="2 3" key="1">
    <citation type="journal article" date="2007" name="Int. J. Syst. Evol. Microbiol.">
        <title>Oceanobacillus profundus sp. nov., isolated from a deep-sea sediment core.</title>
        <authorList>
            <person name="Kim Y.G."/>
            <person name="Choi D.H."/>
            <person name="Hyun S."/>
            <person name="Cho B.C."/>
        </authorList>
    </citation>
    <scope>NUCLEOTIDE SEQUENCE [LARGE SCALE GENOMIC DNA]</scope>
    <source>
        <strain evidence="2 3">DSM 18246</strain>
    </source>
</reference>
<dbReference type="PANTHER" id="PTHR12110">
    <property type="entry name" value="HYDROXYPYRUVATE ISOMERASE"/>
    <property type="match status" value="1"/>
</dbReference>
<dbReference type="InterPro" id="IPR050312">
    <property type="entry name" value="IolE/XylAMocC-like"/>
</dbReference>
<dbReference type="Proteomes" id="UP000285456">
    <property type="component" value="Unassembled WGS sequence"/>
</dbReference>
<protein>
    <submittedName>
        <fullName evidence="2">Sugar phosphate isomerase/epimerase</fullName>
    </submittedName>
</protein>
<feature type="domain" description="Xylose isomerase-like TIM barrel" evidence="1">
    <location>
        <begin position="55"/>
        <end position="208"/>
    </location>
</feature>
<dbReference type="Gene3D" id="3.20.20.150">
    <property type="entry name" value="Divalent-metal-dependent TIM barrel enzymes"/>
    <property type="match status" value="1"/>
</dbReference>
<comment type="caution">
    <text evidence="2">The sequence shown here is derived from an EMBL/GenBank/DDBJ whole genome shotgun (WGS) entry which is preliminary data.</text>
</comment>
<gene>
    <name evidence="2" type="ORF">D1B32_09650</name>
</gene>
<evidence type="ECO:0000313" key="3">
    <source>
        <dbReference type="Proteomes" id="UP000285456"/>
    </source>
</evidence>
<evidence type="ECO:0000259" key="1">
    <source>
        <dbReference type="Pfam" id="PF01261"/>
    </source>
</evidence>
<dbReference type="InterPro" id="IPR013022">
    <property type="entry name" value="Xyl_isomerase-like_TIM-brl"/>
</dbReference>
<keyword evidence="3" id="KW-1185">Reference proteome</keyword>
<sequence length="221" mass="26194">MQIKKCEIGSNILLSNDPGWIRDKVYENQLVISGVYEFGHFGVWSQRRSIYLHHDKLSKLLRYLDINFVILCSGFLFKNHTDSKEKMLEMMREIVKRYTNIGIHVGIHPHKATSIFTSEDIDLVLEYEKENISLVPDLSHLKAANLNLYKFYEKYYDVITEFHIKGMKKIHDQHYQINQEEVDFLSFLIKSNYRQLLTLEIDRIEPKAIEVVEGSLKMFYQ</sequence>
<keyword evidence="2" id="KW-0413">Isomerase</keyword>